<dbReference type="Pfam" id="PF05920">
    <property type="entry name" value="Homeobox_KN"/>
    <property type="match status" value="1"/>
</dbReference>
<name>A0A336MF97_CULSO</name>
<organism evidence="10">
    <name type="scientific">Culicoides sonorensis</name>
    <name type="common">Biting midge</name>
    <dbReference type="NCBI Taxonomy" id="179676"/>
    <lineage>
        <taxon>Eukaryota</taxon>
        <taxon>Metazoa</taxon>
        <taxon>Ecdysozoa</taxon>
        <taxon>Arthropoda</taxon>
        <taxon>Hexapoda</taxon>
        <taxon>Insecta</taxon>
        <taxon>Pterygota</taxon>
        <taxon>Neoptera</taxon>
        <taxon>Endopterygota</taxon>
        <taxon>Diptera</taxon>
        <taxon>Nematocera</taxon>
        <taxon>Chironomoidea</taxon>
        <taxon>Ceratopogonidae</taxon>
        <taxon>Ceratopogoninae</taxon>
        <taxon>Culicoides</taxon>
        <taxon>Monoculicoides</taxon>
    </lineage>
</organism>
<feature type="DNA-binding region" description="Homeobox" evidence="7">
    <location>
        <begin position="179"/>
        <end position="238"/>
    </location>
</feature>
<dbReference type="PANTHER" id="PTHR10390">
    <property type="entry name" value="HOMEOBOX PROTEIN SIX"/>
    <property type="match status" value="1"/>
</dbReference>
<evidence type="ECO:0000256" key="8">
    <source>
        <dbReference type="SAM" id="MobiDB-lite"/>
    </source>
</evidence>
<comment type="similarity">
    <text evidence="2">Belongs to the SIX/Sine oculis homeobox family.</text>
</comment>
<evidence type="ECO:0000256" key="6">
    <source>
        <dbReference type="ARBA" id="ARBA00023242"/>
    </source>
</evidence>
<dbReference type="AlphaFoldDB" id="A0A336MF97"/>
<protein>
    <submittedName>
        <fullName evidence="10">CSON014682 protein</fullName>
    </submittedName>
</protein>
<feature type="domain" description="Homeobox" evidence="9">
    <location>
        <begin position="177"/>
        <end position="237"/>
    </location>
</feature>
<evidence type="ECO:0000259" key="9">
    <source>
        <dbReference type="PROSITE" id="PS50071"/>
    </source>
</evidence>
<gene>
    <name evidence="10" type="primary">CSON014682</name>
</gene>
<dbReference type="InterPro" id="IPR009057">
    <property type="entry name" value="Homeodomain-like_sf"/>
</dbReference>
<dbReference type="InterPro" id="IPR008422">
    <property type="entry name" value="KN_HD"/>
</dbReference>
<dbReference type="EMBL" id="UFQT01000847">
    <property type="protein sequence ID" value="SSX27599.1"/>
    <property type="molecule type" value="Genomic_DNA"/>
</dbReference>
<dbReference type="GO" id="GO:0005667">
    <property type="term" value="C:transcription regulator complex"/>
    <property type="evidence" value="ECO:0007669"/>
    <property type="project" value="TreeGrafter"/>
</dbReference>
<dbReference type="PANTHER" id="PTHR10390:SF61">
    <property type="entry name" value="HOMEOBOX PROTEIN SIX2"/>
    <property type="match status" value="1"/>
</dbReference>
<dbReference type="SUPFAM" id="SSF46689">
    <property type="entry name" value="Homeodomain-like"/>
    <property type="match status" value="1"/>
</dbReference>
<dbReference type="InterPro" id="IPR001356">
    <property type="entry name" value="HD"/>
</dbReference>
<dbReference type="GO" id="GO:0005634">
    <property type="term" value="C:nucleus"/>
    <property type="evidence" value="ECO:0007669"/>
    <property type="project" value="UniProtKB-SubCell"/>
</dbReference>
<evidence type="ECO:0000256" key="1">
    <source>
        <dbReference type="ARBA" id="ARBA00004123"/>
    </source>
</evidence>
<feature type="compositionally biased region" description="Low complexity" evidence="8">
    <location>
        <begin position="25"/>
        <end position="39"/>
    </location>
</feature>
<dbReference type="VEuPathDB" id="VectorBase:CSON014682"/>
<feature type="region of interest" description="Disordered" evidence="8">
    <location>
        <begin position="20"/>
        <end position="58"/>
    </location>
</feature>
<dbReference type="InterPro" id="IPR017970">
    <property type="entry name" value="Homeobox_CS"/>
</dbReference>
<reference evidence="10" key="1">
    <citation type="submission" date="2018-07" db="EMBL/GenBank/DDBJ databases">
        <authorList>
            <person name="Quirk P.G."/>
            <person name="Krulwich T.A."/>
        </authorList>
    </citation>
    <scope>NUCLEOTIDE SEQUENCE</scope>
</reference>
<dbReference type="GO" id="GO:0000981">
    <property type="term" value="F:DNA-binding transcription factor activity, RNA polymerase II-specific"/>
    <property type="evidence" value="ECO:0007669"/>
    <property type="project" value="InterPro"/>
</dbReference>
<dbReference type="PROSITE" id="PS00027">
    <property type="entry name" value="HOMEOBOX_1"/>
    <property type="match status" value="1"/>
</dbReference>
<evidence type="ECO:0000256" key="2">
    <source>
        <dbReference type="ARBA" id="ARBA00008161"/>
    </source>
</evidence>
<dbReference type="CDD" id="cd00086">
    <property type="entry name" value="homeodomain"/>
    <property type="match status" value="1"/>
</dbReference>
<dbReference type="SMART" id="SM00389">
    <property type="entry name" value="HOX"/>
    <property type="match status" value="1"/>
</dbReference>
<keyword evidence="4 7" id="KW-0238">DNA-binding</keyword>
<dbReference type="InterPro" id="IPR031701">
    <property type="entry name" value="SIX1_SD"/>
</dbReference>
<sequence length="241" mass="27620">MLQLPTNDFYDLSTSLAAQNNRQTPPSYSPNGPANNNNNILDVGGSTSGSINTSDRDSMPSFGFTQEQVACVCEVLQQAGNVDRLGRFLWSLPQCDKLQLNESVLKAKAVVAYSRGHYKELYRLLEMHSFSPVNHPKLQALWLKAHYNEAEKLRGRPLGAVGKYRVRRKFPLPRTIWDGEETSYCFKEKSRTVLRDWYTHNPYPSPREKRELAEATGLTTTQVSNWFKNRRQRDRAAEHKE</sequence>
<evidence type="ECO:0000256" key="5">
    <source>
        <dbReference type="ARBA" id="ARBA00023155"/>
    </source>
</evidence>
<proteinExistence type="inferred from homology"/>
<dbReference type="OMA" id="VHSMHGH"/>
<evidence type="ECO:0000256" key="3">
    <source>
        <dbReference type="ARBA" id="ARBA00022473"/>
    </source>
</evidence>
<keyword evidence="6 7" id="KW-0539">Nucleus</keyword>
<dbReference type="Pfam" id="PF16878">
    <property type="entry name" value="SIX1_SD"/>
    <property type="match status" value="1"/>
</dbReference>
<evidence type="ECO:0000313" key="10">
    <source>
        <dbReference type="EMBL" id="SSX27599.1"/>
    </source>
</evidence>
<evidence type="ECO:0000256" key="4">
    <source>
        <dbReference type="ARBA" id="ARBA00023125"/>
    </source>
</evidence>
<accession>A0A336MF97</accession>
<dbReference type="Gene3D" id="1.10.10.60">
    <property type="entry name" value="Homeodomain-like"/>
    <property type="match status" value="1"/>
</dbReference>
<dbReference type="GO" id="GO:0000978">
    <property type="term" value="F:RNA polymerase II cis-regulatory region sequence-specific DNA binding"/>
    <property type="evidence" value="ECO:0007669"/>
    <property type="project" value="TreeGrafter"/>
</dbReference>
<evidence type="ECO:0000256" key="7">
    <source>
        <dbReference type="PROSITE-ProRule" id="PRU00108"/>
    </source>
</evidence>
<dbReference type="GO" id="GO:0001654">
    <property type="term" value="P:eye development"/>
    <property type="evidence" value="ECO:0007669"/>
    <property type="project" value="UniProtKB-ARBA"/>
</dbReference>
<keyword evidence="3" id="KW-0217">Developmental protein</keyword>
<dbReference type="PROSITE" id="PS50071">
    <property type="entry name" value="HOMEOBOX_2"/>
    <property type="match status" value="1"/>
</dbReference>
<dbReference type="FunFam" id="1.10.10.60:FF:000063">
    <property type="entry name" value="SIX homeobox 2"/>
    <property type="match status" value="1"/>
</dbReference>
<comment type="subcellular location">
    <subcellularLocation>
        <location evidence="1 7">Nucleus</location>
    </subcellularLocation>
</comment>
<keyword evidence="5 7" id="KW-0371">Homeobox</keyword>
<dbReference type="GO" id="GO:0048646">
    <property type="term" value="P:anatomical structure formation involved in morphogenesis"/>
    <property type="evidence" value="ECO:0007669"/>
    <property type="project" value="UniProtKB-ARBA"/>
</dbReference>
<dbReference type="GO" id="GO:0009887">
    <property type="term" value="P:animal organ morphogenesis"/>
    <property type="evidence" value="ECO:0007669"/>
    <property type="project" value="UniProtKB-ARBA"/>
</dbReference>